<dbReference type="GO" id="GO:0019774">
    <property type="term" value="C:proteasome core complex, beta-subunit complex"/>
    <property type="evidence" value="ECO:0007669"/>
    <property type="project" value="UniProtKB-UniRule"/>
</dbReference>
<dbReference type="InterPro" id="IPR023333">
    <property type="entry name" value="Proteasome_suB-type"/>
</dbReference>
<evidence type="ECO:0000256" key="2">
    <source>
        <dbReference type="ARBA" id="ARBA00022942"/>
    </source>
</evidence>
<evidence type="ECO:0000256" key="4">
    <source>
        <dbReference type="ARBA" id="ARBA00024953"/>
    </source>
</evidence>
<reference evidence="7" key="1">
    <citation type="submission" date="2020-05" db="UniProtKB">
        <authorList>
            <consortium name="EnsemblMetazoa"/>
        </authorList>
    </citation>
    <scope>IDENTIFICATION</scope>
    <source>
        <strain evidence="7">TTRI</strain>
    </source>
</reference>
<comment type="function">
    <text evidence="4">Non-catalytic component of the proteasome, a multicatalytic proteinase complex which is characterized by its ability to cleave peptides with Arg, Phe, Tyr, Leu, and Glu adjacent to the leaving group at neutral or slightly basic pH. The proteasome has an ATP-dependent proteolytic activity.</text>
</comment>
<dbReference type="GO" id="GO:0005634">
    <property type="term" value="C:nucleus"/>
    <property type="evidence" value="ECO:0007669"/>
    <property type="project" value="UniProtKB-SubCell"/>
</dbReference>
<dbReference type="Gene3D" id="3.60.20.10">
    <property type="entry name" value="Glutamine Phosphoribosylpyrophosphate, subunit 1, domain 1"/>
    <property type="match status" value="1"/>
</dbReference>
<dbReference type="GO" id="GO:0051603">
    <property type="term" value="P:proteolysis involved in protein catabolic process"/>
    <property type="evidence" value="ECO:0007669"/>
    <property type="project" value="InterPro"/>
</dbReference>
<evidence type="ECO:0000256" key="5">
    <source>
        <dbReference type="ARBA" id="ARBA00026071"/>
    </source>
</evidence>
<dbReference type="SUPFAM" id="SSF56235">
    <property type="entry name" value="N-terminal nucleophile aminohydrolases (Ntn hydrolases)"/>
    <property type="match status" value="1"/>
</dbReference>
<keyword evidence="3 6" id="KW-0539">Nucleus</keyword>
<organism evidence="7 8">
    <name type="scientific">Glossina austeni</name>
    <name type="common">Savannah tsetse fly</name>
    <dbReference type="NCBI Taxonomy" id="7395"/>
    <lineage>
        <taxon>Eukaryota</taxon>
        <taxon>Metazoa</taxon>
        <taxon>Ecdysozoa</taxon>
        <taxon>Arthropoda</taxon>
        <taxon>Hexapoda</taxon>
        <taxon>Insecta</taxon>
        <taxon>Pterygota</taxon>
        <taxon>Neoptera</taxon>
        <taxon>Endopterygota</taxon>
        <taxon>Diptera</taxon>
        <taxon>Brachycera</taxon>
        <taxon>Muscomorpha</taxon>
        <taxon>Hippoboscoidea</taxon>
        <taxon>Glossinidae</taxon>
        <taxon>Glossina</taxon>
    </lineage>
</organism>
<dbReference type="InterPro" id="IPR001353">
    <property type="entry name" value="Proteasome_sua/b"/>
</dbReference>
<keyword evidence="1 6" id="KW-0963">Cytoplasm</keyword>
<dbReference type="PANTHER" id="PTHR32194">
    <property type="entry name" value="METALLOPROTEASE TLDD"/>
    <property type="match status" value="1"/>
</dbReference>
<dbReference type="AlphaFoldDB" id="A0A1A9VG37"/>
<comment type="similarity">
    <text evidence="6">Belongs to the peptidase T1B family.</text>
</comment>
<dbReference type="InterPro" id="IPR016295">
    <property type="entry name" value="Proteasome_beta4"/>
</dbReference>
<name>A0A1A9VG37_GLOAU</name>
<evidence type="ECO:0000313" key="8">
    <source>
        <dbReference type="Proteomes" id="UP000078200"/>
    </source>
</evidence>
<dbReference type="STRING" id="7395.A0A1A9VG37"/>
<dbReference type="FunFam" id="3.60.20.10:FF:000070">
    <property type="entry name" value="Proteasome subunit beta"/>
    <property type="match status" value="1"/>
</dbReference>
<dbReference type="CDD" id="cd03760">
    <property type="entry name" value="proteasome_beta_type_4"/>
    <property type="match status" value="1"/>
</dbReference>
<dbReference type="Proteomes" id="UP000078200">
    <property type="component" value="Unassembled WGS sequence"/>
</dbReference>
<dbReference type="PROSITE" id="PS51476">
    <property type="entry name" value="PROTEASOME_BETA_2"/>
    <property type="match status" value="1"/>
</dbReference>
<dbReference type="InterPro" id="IPR029055">
    <property type="entry name" value="Ntn_hydrolases_N"/>
</dbReference>
<sequence>MFSTSNKNTLFCKEFWGNGPAPGGFYNFIGTNENTSNFNKVCKEYTTPGPFGTQHAFSPITTGSSVVGIKFDGGVMIAADNLVSYGSLARYQDVERVFKVNDKTIMGASGDFADFQSLKRSIDQKIIEDTCDDDEIVMKPKALYTWLTRILYNRRSRFNPLWLEIVVGGFDNGVPFLGHVDLRGRAYEDTVVATSFGKHLALPLVREKLGDKNLLTLSEAKEVLRECMEVLYYRDCRAIPKYTVAVCTKDGSVIEGPFNNDENWKLATMVKGY</sequence>
<evidence type="ECO:0000256" key="3">
    <source>
        <dbReference type="ARBA" id="ARBA00023242"/>
    </source>
</evidence>
<keyword evidence="8" id="KW-1185">Reference proteome</keyword>
<dbReference type="VEuPathDB" id="VectorBase:GAUT036103"/>
<evidence type="ECO:0000313" key="7">
    <source>
        <dbReference type="EnsemblMetazoa" id="GAUT036103-PA"/>
    </source>
</evidence>
<dbReference type="GO" id="GO:0005737">
    <property type="term" value="C:cytoplasm"/>
    <property type="evidence" value="ECO:0007669"/>
    <property type="project" value="UniProtKB-SubCell"/>
</dbReference>
<dbReference type="PIRSF" id="PIRSF001213">
    <property type="entry name" value="Psome_endopept_beta"/>
    <property type="match status" value="1"/>
</dbReference>
<dbReference type="PANTHER" id="PTHR32194:SF6">
    <property type="entry name" value="PROTEASOME SUBUNIT BETA"/>
    <property type="match status" value="1"/>
</dbReference>
<proteinExistence type="inferred from homology"/>
<dbReference type="EnsemblMetazoa" id="GAUT036103-RA">
    <property type="protein sequence ID" value="GAUT036103-PA"/>
    <property type="gene ID" value="GAUT036103"/>
</dbReference>
<dbReference type="Pfam" id="PF00227">
    <property type="entry name" value="Proteasome"/>
    <property type="match status" value="1"/>
</dbReference>
<dbReference type="PROSITE" id="PS00854">
    <property type="entry name" value="PROTEASOME_BETA_1"/>
    <property type="match status" value="1"/>
</dbReference>
<comment type="subcellular location">
    <subcellularLocation>
        <location evidence="6">Cytoplasm</location>
    </subcellularLocation>
    <subcellularLocation>
        <location evidence="6">Nucleus</location>
    </subcellularLocation>
</comment>
<keyword evidence="2 6" id="KW-0647">Proteasome</keyword>
<protein>
    <recommendedName>
        <fullName evidence="6">Proteasome subunit beta</fullName>
    </recommendedName>
</protein>
<evidence type="ECO:0000256" key="1">
    <source>
        <dbReference type="ARBA" id="ARBA00022490"/>
    </source>
</evidence>
<accession>A0A1A9VG37</accession>
<comment type="subunit">
    <text evidence="5">The 26S proteasome consists of a 20S proteasome core and two 19S regulatory subunits. The 20S proteasome core is composed of 28 subunits that are arranged in four stacked rings, resulting in a barrel-shaped structure. The two end rings are each formed by seven alpha subunits, and the two central rings are each formed by seven beta subunits. The catalytic chamber with the active sites is on the inside of the barrel.</text>
</comment>
<dbReference type="InterPro" id="IPR016050">
    <property type="entry name" value="Proteasome_bsu_CS"/>
</dbReference>
<evidence type="ECO:0000256" key="6">
    <source>
        <dbReference type="PIRNR" id="PIRNR001213"/>
    </source>
</evidence>